<accession>A0A537JBI7</accession>
<dbReference type="PANTHER" id="PTHR34387">
    <property type="entry name" value="SLR1258 PROTEIN"/>
    <property type="match status" value="1"/>
</dbReference>
<dbReference type="InterPro" id="IPR007497">
    <property type="entry name" value="SIMPL/DUF541"/>
</dbReference>
<dbReference type="Gene3D" id="3.30.70.2970">
    <property type="entry name" value="Protein of unknown function (DUF541), domain 2"/>
    <property type="match status" value="1"/>
</dbReference>
<proteinExistence type="predicted"/>
<gene>
    <name evidence="2" type="ORF">E6H04_07730</name>
</gene>
<feature type="chain" id="PRO_5022078000" evidence="1">
    <location>
        <begin position="31"/>
        <end position="244"/>
    </location>
</feature>
<dbReference type="Pfam" id="PF04402">
    <property type="entry name" value="SIMPL"/>
    <property type="match status" value="1"/>
</dbReference>
<organism evidence="2 3">
    <name type="scientific">Candidatus Segetimicrobium genomatis</name>
    <dbReference type="NCBI Taxonomy" id="2569760"/>
    <lineage>
        <taxon>Bacteria</taxon>
        <taxon>Bacillati</taxon>
        <taxon>Candidatus Sysuimicrobiota</taxon>
        <taxon>Candidatus Sysuimicrobiia</taxon>
        <taxon>Candidatus Sysuimicrobiales</taxon>
        <taxon>Candidatus Segetimicrobiaceae</taxon>
        <taxon>Candidatus Segetimicrobium</taxon>
    </lineage>
</organism>
<dbReference type="AlphaFoldDB" id="A0A537JBI7"/>
<name>A0A537JBI7_9BACT</name>
<evidence type="ECO:0000256" key="1">
    <source>
        <dbReference type="SAM" id="SignalP"/>
    </source>
</evidence>
<comment type="caution">
    <text evidence="2">The sequence shown here is derived from an EMBL/GenBank/DDBJ whole genome shotgun (WGS) entry which is preliminary data.</text>
</comment>
<dbReference type="EMBL" id="VBAO01000191">
    <property type="protein sequence ID" value="TMI80914.1"/>
    <property type="molecule type" value="Genomic_DNA"/>
</dbReference>
<dbReference type="GO" id="GO:0006974">
    <property type="term" value="P:DNA damage response"/>
    <property type="evidence" value="ECO:0007669"/>
    <property type="project" value="TreeGrafter"/>
</dbReference>
<protein>
    <submittedName>
        <fullName evidence="2">DUF541 domain-containing protein</fullName>
    </submittedName>
</protein>
<sequence length="244" mass="25020">MVKARVRGVVAGLIAAVALAGQSAGTPAGAAPPMPTGSGQSLPDQAIVVIGRGVVEAAPDRAIVTVGAQFTRPTAQEAQERTSTVMTQVLRQVTALGIPRERLQTVEMNLIPQRRPSSGEISGYQSVQRITVAVDDLGLVGRVLDAAVASGANILDGVAFTVRDPAAYRMRASAAAVQDARASANALAAAAGLPTPRIARIEEIGATIPIRGETLPMGAAPMVSTPVLEGMLSISAQVRVVFVF</sequence>
<reference evidence="2 3" key="1">
    <citation type="journal article" date="2019" name="Nat. Microbiol.">
        <title>Mediterranean grassland soil C-N compound turnover is dependent on rainfall and depth, and is mediated by genomically divergent microorganisms.</title>
        <authorList>
            <person name="Diamond S."/>
            <person name="Andeer P.F."/>
            <person name="Li Z."/>
            <person name="Crits-Christoph A."/>
            <person name="Burstein D."/>
            <person name="Anantharaman K."/>
            <person name="Lane K.R."/>
            <person name="Thomas B.C."/>
            <person name="Pan C."/>
            <person name="Northen T.R."/>
            <person name="Banfield J.F."/>
        </authorList>
    </citation>
    <scope>NUCLEOTIDE SEQUENCE [LARGE SCALE GENOMIC DNA]</scope>
    <source>
        <strain evidence="2">NP_7</strain>
    </source>
</reference>
<dbReference type="PANTHER" id="PTHR34387:SF1">
    <property type="entry name" value="PERIPLASMIC IMMUNOGENIC PROTEIN"/>
    <property type="match status" value="1"/>
</dbReference>
<evidence type="ECO:0000313" key="2">
    <source>
        <dbReference type="EMBL" id="TMI80914.1"/>
    </source>
</evidence>
<evidence type="ECO:0000313" key="3">
    <source>
        <dbReference type="Proteomes" id="UP000320048"/>
    </source>
</evidence>
<dbReference type="Gene3D" id="3.30.110.170">
    <property type="entry name" value="Protein of unknown function (DUF541), domain 1"/>
    <property type="match status" value="1"/>
</dbReference>
<keyword evidence="1" id="KW-0732">Signal</keyword>
<feature type="signal peptide" evidence="1">
    <location>
        <begin position="1"/>
        <end position="30"/>
    </location>
</feature>
<dbReference type="Proteomes" id="UP000320048">
    <property type="component" value="Unassembled WGS sequence"/>
</dbReference>
<dbReference type="InterPro" id="IPR052022">
    <property type="entry name" value="26kDa_periplasmic_antigen"/>
</dbReference>